<evidence type="ECO:0000256" key="5">
    <source>
        <dbReference type="ARBA" id="ARBA00038063"/>
    </source>
</evidence>
<proteinExistence type="inferred from homology"/>
<keyword evidence="7" id="KW-0963">Cytoplasm</keyword>
<dbReference type="Gene3D" id="3.40.50.1470">
    <property type="entry name" value="Peptidyl-tRNA hydrolase"/>
    <property type="match status" value="1"/>
</dbReference>
<sequence>MHIQKDLMAIKLIVGLGNPGKDYQAHRHNVGFWFCDALAHLYAGIFKKESKFFGDATQVNIAGANVRLLKPDTYMNASGKSVQSIAKFYQINADEILIVHDELDLNPGVAKIKFSGGHGGHNGLRDTIKALGSKDFYRLRIGIGHPGDKSKVADFVLHAPNKSEFEPIQTTLVDSLNVIEQLTKGDVDSAMKVLHTQK</sequence>
<feature type="binding site" evidence="7">
    <location>
        <position position="23"/>
    </location>
    <ligand>
        <name>tRNA</name>
        <dbReference type="ChEBI" id="CHEBI:17843"/>
    </ligand>
</feature>
<feature type="binding site" evidence="7">
    <location>
        <position position="122"/>
    </location>
    <ligand>
        <name>tRNA</name>
        <dbReference type="ChEBI" id="CHEBI:17843"/>
    </ligand>
</feature>
<evidence type="ECO:0000256" key="2">
    <source>
        <dbReference type="ARBA" id="ARBA00022555"/>
    </source>
</evidence>
<dbReference type="AlphaFoldDB" id="A0A8H9CHG9"/>
<feature type="site" description="Stabilizes the basic form of H active site to accept a proton" evidence="7">
    <location>
        <position position="101"/>
    </location>
</feature>
<dbReference type="PROSITE" id="PS01196">
    <property type="entry name" value="PEPT_TRNA_HYDROL_2"/>
    <property type="match status" value="1"/>
</dbReference>
<comment type="catalytic activity">
    <reaction evidence="7">
        <text>an N-acyl-L-alpha-aminoacyl-tRNA + H2O = an N-acyl-L-amino acid + a tRNA + H(+)</text>
        <dbReference type="Rhea" id="RHEA:54448"/>
        <dbReference type="Rhea" id="RHEA-COMP:10123"/>
        <dbReference type="Rhea" id="RHEA-COMP:13883"/>
        <dbReference type="ChEBI" id="CHEBI:15377"/>
        <dbReference type="ChEBI" id="CHEBI:15378"/>
        <dbReference type="ChEBI" id="CHEBI:59874"/>
        <dbReference type="ChEBI" id="CHEBI:78442"/>
        <dbReference type="ChEBI" id="CHEBI:138191"/>
        <dbReference type="EC" id="3.1.1.29"/>
    </reaction>
</comment>
<dbReference type="GO" id="GO:0072344">
    <property type="term" value="P:rescue of stalled ribosome"/>
    <property type="evidence" value="ECO:0007669"/>
    <property type="project" value="UniProtKB-UniRule"/>
</dbReference>
<dbReference type="EMBL" id="CAESAQ020000059">
    <property type="protein sequence ID" value="CAB5499968.1"/>
    <property type="molecule type" value="Genomic_DNA"/>
</dbReference>
<dbReference type="GO" id="GO:0005737">
    <property type="term" value="C:cytoplasm"/>
    <property type="evidence" value="ECO:0007669"/>
    <property type="project" value="UniProtKB-SubCell"/>
</dbReference>
<name>A0A8H9CHG9_9GAMM</name>
<evidence type="ECO:0000256" key="4">
    <source>
        <dbReference type="ARBA" id="ARBA00022884"/>
    </source>
</evidence>
<comment type="subcellular location">
    <subcellularLocation>
        <location evidence="7">Cytoplasm</location>
    </subcellularLocation>
</comment>
<comment type="similarity">
    <text evidence="5 7">Belongs to the PTH family.</text>
</comment>
<feature type="binding site" evidence="7">
    <location>
        <position position="74"/>
    </location>
    <ligand>
        <name>tRNA</name>
        <dbReference type="ChEBI" id="CHEBI:17843"/>
    </ligand>
</feature>
<dbReference type="SUPFAM" id="SSF53178">
    <property type="entry name" value="Peptidyl-tRNA hydrolase-like"/>
    <property type="match status" value="1"/>
</dbReference>
<dbReference type="InterPro" id="IPR001328">
    <property type="entry name" value="Pept_tRNA_hydro"/>
</dbReference>
<dbReference type="Pfam" id="PF01195">
    <property type="entry name" value="Pept_tRNA_hydro"/>
    <property type="match status" value="1"/>
</dbReference>
<dbReference type="PANTHER" id="PTHR17224:SF1">
    <property type="entry name" value="PEPTIDYL-TRNA HYDROLASE"/>
    <property type="match status" value="1"/>
</dbReference>
<dbReference type="FunFam" id="3.40.50.1470:FF:000001">
    <property type="entry name" value="Peptidyl-tRNA hydrolase"/>
    <property type="match status" value="1"/>
</dbReference>
<keyword evidence="2 7" id="KW-0820">tRNA-binding</keyword>
<dbReference type="PANTHER" id="PTHR17224">
    <property type="entry name" value="PEPTIDYL-TRNA HYDROLASE"/>
    <property type="match status" value="1"/>
</dbReference>
<dbReference type="HAMAP" id="MF_00083">
    <property type="entry name" value="Pept_tRNA_hydro_bact"/>
    <property type="match status" value="1"/>
</dbReference>
<evidence type="ECO:0000313" key="9">
    <source>
        <dbReference type="Proteomes" id="UP000643672"/>
    </source>
</evidence>
<gene>
    <name evidence="7" type="primary">pth</name>
    <name evidence="8" type="ORF">THERMOS_1124</name>
</gene>
<comment type="function">
    <text evidence="7">Hydrolyzes ribosome-free peptidyl-tRNAs (with 1 or more amino acids incorporated), which drop off the ribosome during protein synthesis, or as a result of ribosome stalling.</text>
</comment>
<evidence type="ECO:0000256" key="3">
    <source>
        <dbReference type="ARBA" id="ARBA00022801"/>
    </source>
</evidence>
<dbReference type="GO" id="GO:0004045">
    <property type="term" value="F:peptidyl-tRNA hydrolase activity"/>
    <property type="evidence" value="ECO:0007669"/>
    <property type="project" value="UniProtKB-UniRule"/>
</dbReference>
<dbReference type="GO" id="GO:0000049">
    <property type="term" value="F:tRNA binding"/>
    <property type="evidence" value="ECO:0007669"/>
    <property type="project" value="UniProtKB-UniRule"/>
</dbReference>
<protein>
    <recommendedName>
        <fullName evidence="6 7">Peptidyl-tRNA hydrolase</fullName>
        <shortName evidence="7">Pth</shortName>
        <ecNumber evidence="1 7">3.1.1.29</ecNumber>
    </recommendedName>
</protein>
<dbReference type="InterPro" id="IPR018171">
    <property type="entry name" value="Pept_tRNA_hydro_CS"/>
</dbReference>
<keyword evidence="4 7" id="KW-0694">RNA-binding</keyword>
<dbReference type="Proteomes" id="UP000643672">
    <property type="component" value="Unassembled WGS sequence"/>
</dbReference>
<organism evidence="8 9">
    <name type="scientific">Bathymodiolus thermophilus thioautotrophic gill symbiont</name>
    <dbReference type="NCBI Taxonomy" id="2360"/>
    <lineage>
        <taxon>Bacteria</taxon>
        <taxon>Pseudomonadati</taxon>
        <taxon>Pseudomonadota</taxon>
        <taxon>Gammaproteobacteria</taxon>
        <taxon>sulfur-oxidizing symbionts</taxon>
    </lineage>
</organism>
<dbReference type="RefSeq" id="WP_237732563.1">
    <property type="nucleotide sequence ID" value="NZ_CAESAQ020000059.1"/>
</dbReference>
<feature type="binding site" evidence="7">
    <location>
        <position position="76"/>
    </location>
    <ligand>
        <name>tRNA</name>
        <dbReference type="ChEBI" id="CHEBI:17843"/>
    </ligand>
</feature>
<evidence type="ECO:0000256" key="6">
    <source>
        <dbReference type="ARBA" id="ARBA00050038"/>
    </source>
</evidence>
<dbReference type="InterPro" id="IPR036416">
    <property type="entry name" value="Pept_tRNA_hydro_sf"/>
</dbReference>
<evidence type="ECO:0000256" key="7">
    <source>
        <dbReference type="HAMAP-Rule" id="MF_00083"/>
    </source>
</evidence>
<evidence type="ECO:0000313" key="8">
    <source>
        <dbReference type="EMBL" id="CAB5499968.1"/>
    </source>
</evidence>
<comment type="subunit">
    <text evidence="7">Monomer.</text>
</comment>
<comment type="function">
    <text evidence="7">Catalyzes the release of premature peptidyl moieties from peptidyl-tRNA molecules trapped in stalled 50S ribosomal subunits, and thus maintains levels of free tRNAs and 50S ribosomes.</text>
</comment>
<dbReference type="CDD" id="cd00462">
    <property type="entry name" value="PTH"/>
    <property type="match status" value="1"/>
</dbReference>
<feature type="site" description="Discriminates between blocked and unblocked aminoacyl-tRNA" evidence="7">
    <location>
        <position position="18"/>
    </location>
</feature>
<reference evidence="8 9" key="1">
    <citation type="submission" date="2020-05" db="EMBL/GenBank/DDBJ databases">
        <authorList>
            <person name="Petersen J."/>
            <person name="Sayavedra L."/>
        </authorList>
    </citation>
    <scope>NUCLEOTIDE SEQUENCE [LARGE SCALE GENOMIC DNA]</scope>
    <source>
        <strain evidence="8">B thermophilus SOXS</strain>
    </source>
</reference>
<comment type="caution">
    <text evidence="8">The sequence shown here is derived from an EMBL/GenBank/DDBJ whole genome shotgun (WGS) entry which is preliminary data.</text>
</comment>
<keyword evidence="3 7" id="KW-0378">Hydrolase</keyword>
<dbReference type="NCBIfam" id="TIGR00447">
    <property type="entry name" value="pth"/>
    <property type="match status" value="1"/>
</dbReference>
<feature type="active site" description="Proton acceptor" evidence="7">
    <location>
        <position position="28"/>
    </location>
</feature>
<dbReference type="GO" id="GO:0006515">
    <property type="term" value="P:protein quality control for misfolded or incompletely synthesized proteins"/>
    <property type="evidence" value="ECO:0007669"/>
    <property type="project" value="UniProtKB-UniRule"/>
</dbReference>
<accession>A0A8H9CHG9</accession>
<evidence type="ECO:0000256" key="1">
    <source>
        <dbReference type="ARBA" id="ARBA00013260"/>
    </source>
</evidence>
<keyword evidence="9" id="KW-1185">Reference proteome</keyword>
<dbReference type="EC" id="3.1.1.29" evidence="1 7"/>